<dbReference type="Pfam" id="PF04860">
    <property type="entry name" value="Phage_portal"/>
    <property type="match status" value="1"/>
</dbReference>
<comment type="caution">
    <text evidence="2">The sequence shown here is derived from an EMBL/GenBank/DDBJ whole genome shotgun (WGS) entry which is preliminary data.</text>
</comment>
<dbReference type="InterPro" id="IPR014051">
    <property type="entry name" value="Phosphoesterase_HXTX"/>
</dbReference>
<gene>
    <name evidence="2" type="ORF">LCGC14_1357660</name>
</gene>
<evidence type="ECO:0000259" key="1">
    <source>
        <dbReference type="Pfam" id="PF02834"/>
    </source>
</evidence>
<evidence type="ECO:0000313" key="2">
    <source>
        <dbReference type="EMBL" id="KKM78669.1"/>
    </source>
</evidence>
<name>A0A0F9K8Z9_9ZZZZ</name>
<sequence>MKNPFRNKTEKAIEVAQPEEQTRFLVMSSGDLMRPNQYRSHIEKRVQSIISSGSRANDDILARVVAGSVPAMVCVNFHSTVVSSIPIVANDELGKAAQFVPMKGMLDNRMRWLVRDIDKSLSIWGYAMARKHFNSERLPTLLEFLNPLNVRVNTDSKQNIIDYRLNREQIDLQLNEVIYISGFDLMNTGDSVSKLENALPYASLERGIITHATSFFFNGASITGVVSIKKTGMTDDQFKKFQKEFKRNFAGADKGFKTAIFDMEVTYTPISVAPADLAMVELSDQSKQFVCSAFGVNPSLVGLGDVSDPLSALSTYKEARRSFVDMEATPTLDFILDNFNTQWALTDFPIPIHLVSDSSAMAMMNDGISTDDMGVADTAVKGGWWDFVEAREHIGYKPSELDDGFISRDPTFANGLWADGTITLNQKRKMLGIEPLLVDDLIKVDGITYPVTDWLQVAEKNLEKLAAPAPSPFGLSIATHPAPPMLAELTTATPEGSTTASHSWIGESGETIISRNNGDSSEIVIVQGIARQLSPRLIIGIDLADHQLVNLARRELGRALAETNGITWVAPEHWRVELAHIDRWSPADISNMTRVIKWDFNKTEVLTGGYFINGNGVYLSLGDTAATDEIRRLVHSDLRSVAIKSDEATPAMAVRLAHGEGITQEMLPSETALGSMPIVFTRIAAFANNEIQHKWRLRAYLDKDNQALLTQQRDELSKWQQRVARSGVGAEWAIDCLPAHVVRFVRGDTASDTVGDAFVFMNLAERDELLSLQGRIKKEMGGNKIEWQAPDTFHITMSFGLDATDEQLSSVIEEFPIDFKVKVSRLGMFNNPLERALHLVVDHNDELDKSQARIIESFEKAGIEISDFSISERWQPHITMAILPNGVDMPQIEFEPFEMGAGEIIFSRENYEPFVRGDECSKHKEK</sequence>
<organism evidence="2">
    <name type="scientific">marine sediment metagenome</name>
    <dbReference type="NCBI Taxonomy" id="412755"/>
    <lineage>
        <taxon>unclassified sequences</taxon>
        <taxon>metagenomes</taxon>
        <taxon>ecological metagenomes</taxon>
    </lineage>
</organism>
<proteinExistence type="predicted"/>
<dbReference type="InterPro" id="IPR009097">
    <property type="entry name" value="Cyclic_Pdiesterase"/>
</dbReference>
<dbReference type="AlphaFoldDB" id="A0A0F9K8Z9"/>
<dbReference type="EMBL" id="LAZR01008453">
    <property type="protein sequence ID" value="KKM78669.1"/>
    <property type="molecule type" value="Genomic_DNA"/>
</dbReference>
<reference evidence="2" key="1">
    <citation type="journal article" date="2015" name="Nature">
        <title>Complex archaea that bridge the gap between prokaryotes and eukaryotes.</title>
        <authorList>
            <person name="Spang A."/>
            <person name="Saw J.H."/>
            <person name="Jorgensen S.L."/>
            <person name="Zaremba-Niedzwiedzka K."/>
            <person name="Martijn J."/>
            <person name="Lind A.E."/>
            <person name="van Eijk R."/>
            <person name="Schleper C."/>
            <person name="Guy L."/>
            <person name="Ettema T.J."/>
        </authorList>
    </citation>
    <scope>NUCLEOTIDE SEQUENCE</scope>
</reference>
<accession>A0A0F9K8Z9</accession>
<dbReference type="SUPFAM" id="SSF55144">
    <property type="entry name" value="LigT-like"/>
    <property type="match status" value="1"/>
</dbReference>
<dbReference type="InterPro" id="IPR006944">
    <property type="entry name" value="Phage/GTA_portal"/>
</dbReference>
<dbReference type="Pfam" id="PF02834">
    <property type="entry name" value="LigT_PEase"/>
    <property type="match status" value="1"/>
</dbReference>
<protein>
    <recommendedName>
        <fullName evidence="1">Phosphoesterase HXTX domain-containing protein</fullName>
    </recommendedName>
</protein>
<dbReference type="Gene3D" id="3.90.1140.10">
    <property type="entry name" value="Cyclic phosphodiesterase"/>
    <property type="match status" value="1"/>
</dbReference>
<feature type="domain" description="Phosphoesterase HXTX" evidence="1">
    <location>
        <begin position="766"/>
        <end position="833"/>
    </location>
</feature>